<sequence>MAIPTEQSGSRSGSNFTSTPVEPDEPIEPVASADHEPEDESGDDAESTSTKAVYQLSVVSIVLGIGAMIACFIPGVSLTYALFAAIGGAVLGLVDCLSATVLHEPKVRLIAACSTLICALAIVVVLVL</sequence>
<evidence type="ECO:0000313" key="4">
    <source>
        <dbReference type="Proteomes" id="UP000288607"/>
    </source>
</evidence>
<keyword evidence="2" id="KW-1133">Transmembrane helix</keyword>
<feature type="transmembrane region" description="Helical" evidence="2">
    <location>
        <begin position="52"/>
        <end position="73"/>
    </location>
</feature>
<dbReference type="Proteomes" id="UP000288607">
    <property type="component" value="Unassembled WGS sequence"/>
</dbReference>
<evidence type="ECO:0000256" key="2">
    <source>
        <dbReference type="SAM" id="Phobius"/>
    </source>
</evidence>
<name>A0A430FBK7_9BIFI</name>
<comment type="caution">
    <text evidence="3">The sequence shown here is derived from an EMBL/GenBank/DDBJ whole genome shotgun (WGS) entry which is preliminary data.</text>
</comment>
<organism evidence="3 4">
    <name type="scientific">Bifidobacterium callimiconis</name>
    <dbReference type="NCBI Taxonomy" id="2306973"/>
    <lineage>
        <taxon>Bacteria</taxon>
        <taxon>Bacillati</taxon>
        <taxon>Actinomycetota</taxon>
        <taxon>Actinomycetes</taxon>
        <taxon>Bifidobacteriales</taxon>
        <taxon>Bifidobacteriaceae</taxon>
        <taxon>Bifidobacterium</taxon>
    </lineage>
</organism>
<gene>
    <name evidence="3" type="ORF">D2E23_1765</name>
</gene>
<dbReference type="AlphaFoldDB" id="A0A430FBK7"/>
<feature type="compositionally biased region" description="Polar residues" evidence="1">
    <location>
        <begin position="1"/>
        <end position="20"/>
    </location>
</feature>
<feature type="transmembrane region" description="Helical" evidence="2">
    <location>
        <begin position="80"/>
        <end position="103"/>
    </location>
</feature>
<keyword evidence="2" id="KW-0472">Membrane</keyword>
<accession>A0A430FBK7</accession>
<proteinExistence type="predicted"/>
<evidence type="ECO:0000313" key="3">
    <source>
        <dbReference type="EMBL" id="RSX50217.1"/>
    </source>
</evidence>
<dbReference type="EMBL" id="QXGJ01000009">
    <property type="protein sequence ID" value="RSX50217.1"/>
    <property type="molecule type" value="Genomic_DNA"/>
</dbReference>
<dbReference type="OrthoDB" id="3240347at2"/>
<reference evidence="3 4" key="1">
    <citation type="submission" date="2018-09" db="EMBL/GenBank/DDBJ databases">
        <title>Characterization of the phylogenetic diversity of five novel species belonging to the genus Bifidobacterium.</title>
        <authorList>
            <person name="Lugli G.A."/>
            <person name="Duranti S."/>
            <person name="Milani C."/>
        </authorList>
    </citation>
    <scope>NUCLEOTIDE SEQUENCE [LARGE SCALE GENOMIC DNA]</scope>
    <source>
        <strain evidence="3 4">2028B</strain>
    </source>
</reference>
<dbReference type="RefSeq" id="WP_126030572.1">
    <property type="nucleotide sequence ID" value="NZ_QXGJ01000009.1"/>
</dbReference>
<feature type="transmembrane region" description="Helical" evidence="2">
    <location>
        <begin position="109"/>
        <end position="127"/>
    </location>
</feature>
<protein>
    <submittedName>
        <fullName evidence="3">Uncharacterized protein</fullName>
    </submittedName>
</protein>
<feature type="region of interest" description="Disordered" evidence="1">
    <location>
        <begin position="1"/>
        <end position="49"/>
    </location>
</feature>
<evidence type="ECO:0000256" key="1">
    <source>
        <dbReference type="SAM" id="MobiDB-lite"/>
    </source>
</evidence>
<keyword evidence="2" id="KW-0812">Transmembrane</keyword>
<keyword evidence="4" id="KW-1185">Reference proteome</keyword>
<feature type="compositionally biased region" description="Acidic residues" evidence="1">
    <location>
        <begin position="36"/>
        <end position="46"/>
    </location>
</feature>